<dbReference type="InterPro" id="IPR029058">
    <property type="entry name" value="AB_hydrolase_fold"/>
</dbReference>
<dbReference type="EMBL" id="FPBO01000017">
    <property type="protein sequence ID" value="SFU97992.1"/>
    <property type="molecule type" value="Genomic_DNA"/>
</dbReference>
<name>A0A1I7KKN2_9BURK</name>
<dbReference type="RefSeq" id="WP_143133215.1">
    <property type="nucleotide sequence ID" value="NZ_FPBO01000017.1"/>
</dbReference>
<keyword evidence="1" id="KW-0732">Signal</keyword>
<dbReference type="InterPro" id="IPR005152">
    <property type="entry name" value="Lipase_secreted"/>
</dbReference>
<dbReference type="AlphaFoldDB" id="A0A1I7KKN2"/>
<proteinExistence type="predicted"/>
<gene>
    <name evidence="2" type="ORF">SAMN05216552_1017106</name>
</gene>
<evidence type="ECO:0000256" key="1">
    <source>
        <dbReference type="SAM" id="SignalP"/>
    </source>
</evidence>
<dbReference type="Proteomes" id="UP000199391">
    <property type="component" value="Unassembled WGS sequence"/>
</dbReference>
<keyword evidence="3" id="KW-1185">Reference proteome</keyword>
<organism evidence="2 3">
    <name type="scientific">Pseudoduganella namucuonensis</name>
    <dbReference type="NCBI Taxonomy" id="1035707"/>
    <lineage>
        <taxon>Bacteria</taxon>
        <taxon>Pseudomonadati</taxon>
        <taxon>Pseudomonadota</taxon>
        <taxon>Betaproteobacteria</taxon>
        <taxon>Burkholderiales</taxon>
        <taxon>Oxalobacteraceae</taxon>
        <taxon>Telluria group</taxon>
        <taxon>Pseudoduganella</taxon>
    </lineage>
</organism>
<dbReference type="Gene3D" id="3.40.50.1820">
    <property type="entry name" value="alpha/beta hydrolase"/>
    <property type="match status" value="2"/>
</dbReference>
<dbReference type="STRING" id="1035707.SAMN05216552_1017106"/>
<feature type="chain" id="PRO_5011522350" evidence="1">
    <location>
        <begin position="23"/>
        <end position="535"/>
    </location>
</feature>
<dbReference type="SUPFAM" id="SSF53474">
    <property type="entry name" value="alpha/beta-Hydrolases"/>
    <property type="match status" value="1"/>
</dbReference>
<protein>
    <submittedName>
        <fullName evidence="2">Secretory lipase</fullName>
    </submittedName>
</protein>
<evidence type="ECO:0000313" key="3">
    <source>
        <dbReference type="Proteomes" id="UP000199391"/>
    </source>
</evidence>
<dbReference type="PANTHER" id="PTHR34853">
    <property type="match status" value="1"/>
</dbReference>
<dbReference type="GO" id="GO:0004806">
    <property type="term" value="F:triacylglycerol lipase activity"/>
    <property type="evidence" value="ECO:0007669"/>
    <property type="project" value="InterPro"/>
</dbReference>
<dbReference type="Pfam" id="PF03583">
    <property type="entry name" value="LIP"/>
    <property type="match status" value="1"/>
</dbReference>
<feature type="signal peptide" evidence="1">
    <location>
        <begin position="1"/>
        <end position="22"/>
    </location>
</feature>
<dbReference type="OrthoDB" id="9798122at2"/>
<dbReference type="GO" id="GO:0016042">
    <property type="term" value="P:lipid catabolic process"/>
    <property type="evidence" value="ECO:0007669"/>
    <property type="project" value="InterPro"/>
</dbReference>
<accession>A0A1I7KKN2</accession>
<sequence>MARTLYAVLSCAFLVAACSAPAALAASAATEAAPAAVPNAAESASGGGAAASGLPVSAAAATLATPSRTPPAHPRGTLLAGPAPVPIDIVTETVEKLEPALLRRLLKLRDGLLGVTGEPRCAIAIHSVRYQTVGGHGEPADAGAVIMLPSGSHPQCAGPRPVMLYAHGTVLDRNFSMARLSGEARLVAAMFVAQGYIVVAPDYAGYGASSLSYHPYLNAEQQAADMVDALRAARASYGVLGVRPAPRLYITGYSQGGFVALATQRAIERDHADEFRVTAAAGLSGPYALARMADDIFSGRPNTGVTAYLPMLTTSGQRAGAALYAAPEDLYEARYASGIEGLFPGKVRLDDLVSKGRLPKGALFARDSQPQAADASAFFADRNLVRTSYRNAYLEDMAAHPCDGDPAAPLACEPRHSLRRWMVRNDLRSYAPQSPLMLCGGGGDPVVPFANATAAQAYFKARGAPTVLVDLETVLPQDPYAAYKQGFARQRQELYAEAVKKGNDPAKAVADRYHTRLASMFCLMAARDFFNAAPQ</sequence>
<dbReference type="PROSITE" id="PS51257">
    <property type="entry name" value="PROKAR_LIPOPROTEIN"/>
    <property type="match status" value="1"/>
</dbReference>
<evidence type="ECO:0000313" key="2">
    <source>
        <dbReference type="EMBL" id="SFU97992.1"/>
    </source>
</evidence>
<dbReference type="PANTHER" id="PTHR34853:SF1">
    <property type="entry name" value="LIPASE 5"/>
    <property type="match status" value="1"/>
</dbReference>
<reference evidence="3" key="1">
    <citation type="submission" date="2016-10" db="EMBL/GenBank/DDBJ databases">
        <authorList>
            <person name="Varghese N."/>
            <person name="Submissions S."/>
        </authorList>
    </citation>
    <scope>NUCLEOTIDE SEQUENCE [LARGE SCALE GENOMIC DNA]</scope>
    <source>
        <strain evidence="3">CGMCC 1.11014</strain>
    </source>
</reference>